<evidence type="ECO:0000256" key="1">
    <source>
        <dbReference type="ARBA" id="ARBA00010211"/>
    </source>
</evidence>
<dbReference type="GO" id="GO:0019752">
    <property type="term" value="P:carboxylic acid metabolic process"/>
    <property type="evidence" value="ECO:0007669"/>
    <property type="project" value="UniProtKB-ARBA"/>
</dbReference>
<evidence type="ECO:0000256" key="2">
    <source>
        <dbReference type="ARBA" id="ARBA00022723"/>
    </source>
</evidence>
<evidence type="ECO:0000259" key="3">
    <source>
        <dbReference type="Pfam" id="PF01557"/>
    </source>
</evidence>
<gene>
    <name evidence="4" type="primary">hpaG</name>
    <name evidence="4" type="ORF">GCM10007415_44540</name>
</gene>
<dbReference type="SUPFAM" id="SSF56529">
    <property type="entry name" value="FAH"/>
    <property type="match status" value="1"/>
</dbReference>
<dbReference type="Proteomes" id="UP000660862">
    <property type="component" value="Unassembled WGS sequence"/>
</dbReference>
<dbReference type="AlphaFoldDB" id="A0A917I394"/>
<dbReference type="GO" id="GO:0016853">
    <property type="term" value="F:isomerase activity"/>
    <property type="evidence" value="ECO:0007669"/>
    <property type="project" value="UniProtKB-KW"/>
</dbReference>
<keyword evidence="2" id="KW-0479">Metal-binding</keyword>
<dbReference type="Pfam" id="PF01557">
    <property type="entry name" value="FAA_hydrolase"/>
    <property type="match status" value="1"/>
</dbReference>
<keyword evidence="5" id="KW-1185">Reference proteome</keyword>
<dbReference type="GO" id="GO:0046872">
    <property type="term" value="F:metal ion binding"/>
    <property type="evidence" value="ECO:0007669"/>
    <property type="project" value="UniProtKB-KW"/>
</dbReference>
<comment type="caution">
    <text evidence="4">The sequence shown here is derived from an EMBL/GenBank/DDBJ whole genome shotgun (WGS) entry which is preliminary data.</text>
</comment>
<protein>
    <submittedName>
        <fullName evidence="4">2-hydroxyhepta-2,4-diene-1,7-dioate isomerase</fullName>
    </submittedName>
</protein>
<dbReference type="Gene3D" id="3.90.850.10">
    <property type="entry name" value="Fumarylacetoacetase-like, C-terminal domain"/>
    <property type="match status" value="1"/>
</dbReference>
<name>A0A917I394_9SPHI</name>
<dbReference type="PANTHER" id="PTHR42796:SF4">
    <property type="entry name" value="FUMARYLACETOACETATE HYDROLASE DOMAIN-CONTAINING PROTEIN 2A"/>
    <property type="match status" value="1"/>
</dbReference>
<comment type="similarity">
    <text evidence="1">Belongs to the FAH family.</text>
</comment>
<feature type="domain" description="Fumarylacetoacetase-like C-terminal" evidence="3">
    <location>
        <begin position="74"/>
        <end position="277"/>
    </location>
</feature>
<proteinExistence type="inferred from homology"/>
<dbReference type="InterPro" id="IPR011234">
    <property type="entry name" value="Fumarylacetoacetase-like_C"/>
</dbReference>
<keyword evidence="4" id="KW-0413">Isomerase</keyword>
<dbReference type="InterPro" id="IPR036663">
    <property type="entry name" value="Fumarylacetoacetase_C_sf"/>
</dbReference>
<evidence type="ECO:0000313" key="4">
    <source>
        <dbReference type="EMBL" id="GGH03434.1"/>
    </source>
</evidence>
<organism evidence="4 5">
    <name type="scientific">Parapedobacter pyrenivorans</name>
    <dbReference type="NCBI Taxonomy" id="1305674"/>
    <lineage>
        <taxon>Bacteria</taxon>
        <taxon>Pseudomonadati</taxon>
        <taxon>Bacteroidota</taxon>
        <taxon>Sphingobacteriia</taxon>
        <taxon>Sphingobacteriales</taxon>
        <taxon>Sphingobacteriaceae</taxon>
        <taxon>Parapedobacter</taxon>
    </lineage>
</organism>
<dbReference type="InterPro" id="IPR051121">
    <property type="entry name" value="FAH"/>
</dbReference>
<sequence length="283" mass="31414">MRLIRFGNPGTERPGILDEHNIRRDLSGRFRDWDRAFFNDGGLEKLNEYLSINPRPSAVADDERWAAPIARPGKVICIGLNYSDHAKESNMAIPQEPIVFQKGSNTVVGPYDPIIIPRGSEKTDWEVELGVVIGKDARYLQTKEEAKGYILGYCVVNDVSERAFQLERGGQWTKGKSCDNFSPTGPWLLTAEEVADVHNLSLKLTVNDHTMQDGNTKNLIFDVYHIIHYLSQFMTLEAGDLILTGTPAGVGLGMKPPLYLKAGDVVELGIDGLGEQKQVCEQA</sequence>
<dbReference type="PANTHER" id="PTHR42796">
    <property type="entry name" value="FUMARYLACETOACETATE HYDROLASE DOMAIN-CONTAINING PROTEIN 2A-RELATED"/>
    <property type="match status" value="1"/>
</dbReference>
<dbReference type="EMBL" id="BMER01000006">
    <property type="protein sequence ID" value="GGH03434.1"/>
    <property type="molecule type" value="Genomic_DNA"/>
</dbReference>
<dbReference type="RefSeq" id="WP_188508324.1">
    <property type="nucleotide sequence ID" value="NZ_BMER01000006.1"/>
</dbReference>
<evidence type="ECO:0000313" key="5">
    <source>
        <dbReference type="Proteomes" id="UP000660862"/>
    </source>
</evidence>
<dbReference type="FunFam" id="3.90.850.10:FF:000002">
    <property type="entry name" value="2-hydroxyhepta-2,4-diene-1,7-dioate isomerase"/>
    <property type="match status" value="1"/>
</dbReference>
<reference evidence="4" key="2">
    <citation type="submission" date="2020-09" db="EMBL/GenBank/DDBJ databases">
        <authorList>
            <person name="Sun Q."/>
            <person name="Zhou Y."/>
        </authorList>
    </citation>
    <scope>NUCLEOTIDE SEQUENCE</scope>
    <source>
        <strain evidence="4">CGMCC 1.12195</strain>
    </source>
</reference>
<reference evidence="4" key="1">
    <citation type="journal article" date="2014" name="Int. J. Syst. Evol. Microbiol.">
        <title>Complete genome sequence of Corynebacterium casei LMG S-19264T (=DSM 44701T), isolated from a smear-ripened cheese.</title>
        <authorList>
            <consortium name="US DOE Joint Genome Institute (JGI-PGF)"/>
            <person name="Walter F."/>
            <person name="Albersmeier A."/>
            <person name="Kalinowski J."/>
            <person name="Ruckert C."/>
        </authorList>
    </citation>
    <scope>NUCLEOTIDE SEQUENCE</scope>
    <source>
        <strain evidence="4">CGMCC 1.12195</strain>
    </source>
</reference>
<accession>A0A917I394</accession>